<accession>A0A8J2BQ85</accession>
<gene>
    <name evidence="1" type="ORF">MPNT_510008</name>
</gene>
<proteinExistence type="predicted"/>
<dbReference type="AlphaFoldDB" id="A0A8J2BQ85"/>
<protein>
    <submittedName>
        <fullName evidence="1">Uncharacterized protein</fullName>
    </submittedName>
</protein>
<keyword evidence="2" id="KW-1185">Reference proteome</keyword>
<evidence type="ECO:0000313" key="1">
    <source>
        <dbReference type="EMBL" id="CAF0703159.1"/>
    </source>
</evidence>
<reference evidence="1" key="1">
    <citation type="submission" date="2021-02" db="EMBL/GenBank/DDBJ databases">
        <authorList>
            <person name="Cremers G."/>
            <person name="Picone N."/>
        </authorList>
    </citation>
    <scope>NUCLEOTIDE SEQUENCE</scope>
    <source>
        <strain evidence="1">PQ17</strain>
    </source>
</reference>
<evidence type="ECO:0000313" key="2">
    <source>
        <dbReference type="Proteomes" id="UP000663859"/>
    </source>
</evidence>
<organism evidence="1 2">
    <name type="scientific">Candidatus Methylacidithermus pantelleriae</name>
    <dbReference type="NCBI Taxonomy" id="2744239"/>
    <lineage>
        <taxon>Bacteria</taxon>
        <taxon>Pseudomonadati</taxon>
        <taxon>Verrucomicrobiota</taxon>
        <taxon>Methylacidiphilae</taxon>
        <taxon>Methylacidiphilales</taxon>
        <taxon>Methylacidiphilaceae</taxon>
        <taxon>Candidatus Methylacidithermus</taxon>
    </lineage>
</organism>
<name>A0A8J2BQ85_9BACT</name>
<dbReference type="Proteomes" id="UP000663859">
    <property type="component" value="Unassembled WGS sequence"/>
</dbReference>
<sequence length="45" mass="5011">MLPGCPRLKPQASELVLLYPHAADTAGKFLLPCDIPFELEAFLKR</sequence>
<comment type="caution">
    <text evidence="1">The sequence shown here is derived from an EMBL/GenBank/DDBJ whole genome shotgun (WGS) entry which is preliminary data.</text>
</comment>
<dbReference type="EMBL" id="CAJNOB010000047">
    <property type="protein sequence ID" value="CAF0703159.1"/>
    <property type="molecule type" value="Genomic_DNA"/>
</dbReference>